<name>A0A6C0KEZ6_9ZZZZ</name>
<dbReference type="EMBL" id="MN740868">
    <property type="protein sequence ID" value="QHU15771.1"/>
    <property type="molecule type" value="Genomic_DNA"/>
</dbReference>
<feature type="transmembrane region" description="Helical" evidence="1">
    <location>
        <begin position="71"/>
        <end position="93"/>
    </location>
</feature>
<evidence type="ECO:0000313" key="2">
    <source>
        <dbReference type="EMBL" id="QHU15771.1"/>
    </source>
</evidence>
<feature type="transmembrane region" description="Helical" evidence="1">
    <location>
        <begin position="105"/>
        <end position="123"/>
    </location>
</feature>
<keyword evidence="1" id="KW-1133">Transmembrane helix</keyword>
<accession>A0A6C0KEZ6</accession>
<sequence length="129" mass="15081">MNTIARLLLSFTIWNLFFIVCLLLGKGDIYFCLFNSLWIAIVVTVVHLTVSVEKIDDYISSLFPFMRGKRMLLLVMDFLVHYLPFIVLLWVVWKSVNTERITKGFLTSIVVFLSYAIIMRKQLGTIYFT</sequence>
<keyword evidence="1" id="KW-0472">Membrane</keyword>
<feature type="transmembrane region" description="Helical" evidence="1">
    <location>
        <begin position="7"/>
        <end position="25"/>
    </location>
</feature>
<proteinExistence type="predicted"/>
<reference evidence="2" key="1">
    <citation type="journal article" date="2020" name="Nature">
        <title>Giant virus diversity and host interactions through global metagenomics.</title>
        <authorList>
            <person name="Schulz F."/>
            <person name="Roux S."/>
            <person name="Paez-Espino D."/>
            <person name="Jungbluth S."/>
            <person name="Walsh D.A."/>
            <person name="Denef V.J."/>
            <person name="McMahon K.D."/>
            <person name="Konstantinidis K.T."/>
            <person name="Eloe-Fadrosh E.A."/>
            <person name="Kyrpides N.C."/>
            <person name="Woyke T."/>
        </authorList>
    </citation>
    <scope>NUCLEOTIDE SEQUENCE</scope>
    <source>
        <strain evidence="2">GVMAG-S-3300010158-109</strain>
    </source>
</reference>
<feature type="transmembrane region" description="Helical" evidence="1">
    <location>
        <begin position="31"/>
        <end position="50"/>
    </location>
</feature>
<evidence type="ECO:0000256" key="1">
    <source>
        <dbReference type="SAM" id="Phobius"/>
    </source>
</evidence>
<dbReference type="AlphaFoldDB" id="A0A6C0KEZ6"/>
<keyword evidence="1" id="KW-0812">Transmembrane</keyword>
<protein>
    <submittedName>
        <fullName evidence="2">Uncharacterized protein</fullName>
    </submittedName>
</protein>
<organism evidence="2">
    <name type="scientific">viral metagenome</name>
    <dbReference type="NCBI Taxonomy" id="1070528"/>
    <lineage>
        <taxon>unclassified sequences</taxon>
        <taxon>metagenomes</taxon>
        <taxon>organismal metagenomes</taxon>
    </lineage>
</organism>